<dbReference type="Proteomes" id="UP001458880">
    <property type="component" value="Unassembled WGS sequence"/>
</dbReference>
<evidence type="ECO:0000313" key="3">
    <source>
        <dbReference type="Proteomes" id="UP001458880"/>
    </source>
</evidence>
<sequence>MYKHISASINKHRNNDAIMLYNENQQLQKLKYKDVESLSNVFFENLKYISEDSICFGLLMRHNILIPSLIFSLQRLNCLFIFLDENQRNPNESSKLLNKLGINENQIYKDINYIIQTSGTTDIQKVVRVGHNCIKSNIICLKNRLNITAEDVIYFGTCLTFDPSMIELYLALFSGAKLLLVDKKIGENPRHLYNILFKTNSVTFLQMCPSTFFQWSFSEIESIFQNSSLKSLLLGELSCWAFLAEITEAQEINLGCVLDDTVFEIKGDNSQKIMEGEGELFVGSSYRICYLDNETSDAIDKPVMRKTGDLVSIKGNRISYIGRCNYIIKRFGHRINLQFIENTIQVHTNLQSVCIWVANSYKLLLYVVIKEIDDEIKFKIKDKLQVKILHLLPKECMPDHIELLSELPLTQNGKINRVKLEMAASSIFKNIHSNENLLEVFDSLWCRYFGSNSKSLAKTFYEMGGTSIMRIQFLEEIKRIYTGPTIMFDYIFTNKYNDVRKFLCVTQNQSKRKLNDTNINRGKVIKLSNKIDMEVNWSYNLQACVDSTVEVLSKKRFVAVGSFSNIFAIVNLDTGKELTKLVLPNAVESSCLVSSGENYVYIGCFDSKLYCVEVDTANIIWEYVTDDRIKNKPIFLNKDAILFGSYDKNIYCISPKTGVMLWKLYVNAPVTVDILLNEEIIIVVTIKGCCFCINHFAVIIWQIDLGRPVFGSPTKLSNKFLVPDVLGTIHCLNFQGEKLWQFEVNENIYSSILLVKNYIIFGTHNSAIYCFEDLTSDFTLKPTLKYKLNIDSATSSGVASLTLNNDIYIVVTCTLGYIYLINFGDFSISSKIKLGGEIFSSPVVFEDKIFVGCRDNNLICVKVQG</sequence>
<dbReference type="InterPro" id="IPR052091">
    <property type="entry name" value="Beta-ala_Activ/Resist"/>
</dbReference>
<dbReference type="Pfam" id="PF13570">
    <property type="entry name" value="Beta-prop_ACSF4"/>
    <property type="match status" value="1"/>
</dbReference>
<comment type="caution">
    <text evidence="2">The sequence shown here is derived from an EMBL/GenBank/DDBJ whole genome shotgun (WGS) entry which is preliminary data.</text>
</comment>
<dbReference type="Gene3D" id="2.130.10.10">
    <property type="entry name" value="YVTN repeat-like/Quinoprotein amine dehydrogenase"/>
    <property type="match status" value="1"/>
</dbReference>
<dbReference type="GO" id="GO:0043041">
    <property type="term" value="P:amino acid activation for nonribosomal peptide biosynthetic process"/>
    <property type="evidence" value="ECO:0007669"/>
    <property type="project" value="TreeGrafter"/>
</dbReference>
<organism evidence="2 3">
    <name type="scientific">Popillia japonica</name>
    <name type="common">Japanese beetle</name>
    <dbReference type="NCBI Taxonomy" id="7064"/>
    <lineage>
        <taxon>Eukaryota</taxon>
        <taxon>Metazoa</taxon>
        <taxon>Ecdysozoa</taxon>
        <taxon>Arthropoda</taxon>
        <taxon>Hexapoda</taxon>
        <taxon>Insecta</taxon>
        <taxon>Pterygota</taxon>
        <taxon>Neoptera</taxon>
        <taxon>Endopterygota</taxon>
        <taxon>Coleoptera</taxon>
        <taxon>Polyphaga</taxon>
        <taxon>Scarabaeiformia</taxon>
        <taxon>Scarabaeidae</taxon>
        <taxon>Rutelinae</taxon>
        <taxon>Popillia</taxon>
    </lineage>
</organism>
<evidence type="ECO:0000313" key="2">
    <source>
        <dbReference type="EMBL" id="KAK9731542.1"/>
    </source>
</evidence>
<dbReference type="InterPro" id="IPR002372">
    <property type="entry name" value="PQQ_rpt_dom"/>
</dbReference>
<dbReference type="PANTHER" id="PTHR44394">
    <property type="entry name" value="BETA-ALANINE-ACTIVATING ENZYME"/>
    <property type="match status" value="1"/>
</dbReference>
<name>A0AAW1LCK8_POPJA</name>
<dbReference type="InterPro" id="IPR045851">
    <property type="entry name" value="AMP-bd_C_sf"/>
</dbReference>
<gene>
    <name evidence="2" type="ORF">QE152_g13579</name>
</gene>
<proteinExistence type="predicted"/>
<dbReference type="AlphaFoldDB" id="A0AAW1LCK8"/>
<keyword evidence="3" id="KW-1185">Reference proteome</keyword>
<dbReference type="InterPro" id="IPR011047">
    <property type="entry name" value="Quinoprotein_ADH-like_sf"/>
</dbReference>
<dbReference type="SUPFAM" id="SSF50998">
    <property type="entry name" value="Quinoprotein alcohol dehydrogenase-like"/>
    <property type="match status" value="1"/>
</dbReference>
<dbReference type="EMBL" id="JASPKY010000131">
    <property type="protein sequence ID" value="KAK9731542.1"/>
    <property type="molecule type" value="Genomic_DNA"/>
</dbReference>
<protein>
    <submittedName>
        <fullName evidence="2">AMP-binding enzyme</fullName>
    </submittedName>
</protein>
<dbReference type="PANTHER" id="PTHR44394:SF1">
    <property type="entry name" value="BETA-ALANINE-ACTIVATING ENZYME"/>
    <property type="match status" value="1"/>
</dbReference>
<feature type="domain" description="Pyrrolo-quinoline quinone repeat" evidence="1">
    <location>
        <begin position="541"/>
        <end position="862"/>
    </location>
</feature>
<dbReference type="Gene3D" id="3.40.50.12780">
    <property type="entry name" value="N-terminal domain of ligase-like"/>
    <property type="match status" value="1"/>
</dbReference>
<dbReference type="Gene3D" id="3.30.300.30">
    <property type="match status" value="1"/>
</dbReference>
<dbReference type="InterPro" id="IPR042099">
    <property type="entry name" value="ANL_N_sf"/>
</dbReference>
<dbReference type="InterPro" id="IPR015943">
    <property type="entry name" value="WD40/YVTN_repeat-like_dom_sf"/>
</dbReference>
<dbReference type="SUPFAM" id="SSF56801">
    <property type="entry name" value="Acetyl-CoA synthetase-like"/>
    <property type="match status" value="1"/>
</dbReference>
<dbReference type="InterPro" id="IPR018391">
    <property type="entry name" value="PQQ_b-propeller_rpt"/>
</dbReference>
<evidence type="ECO:0000259" key="1">
    <source>
        <dbReference type="Pfam" id="PF13570"/>
    </source>
</evidence>
<dbReference type="SMART" id="SM00564">
    <property type="entry name" value="PQQ"/>
    <property type="match status" value="4"/>
</dbReference>
<reference evidence="2 3" key="1">
    <citation type="journal article" date="2024" name="BMC Genomics">
        <title>De novo assembly and annotation of Popillia japonica's genome with initial clues to its potential as an invasive pest.</title>
        <authorList>
            <person name="Cucini C."/>
            <person name="Boschi S."/>
            <person name="Funari R."/>
            <person name="Cardaioli E."/>
            <person name="Iannotti N."/>
            <person name="Marturano G."/>
            <person name="Paoli F."/>
            <person name="Bruttini M."/>
            <person name="Carapelli A."/>
            <person name="Frati F."/>
            <person name="Nardi F."/>
        </authorList>
    </citation>
    <scope>NUCLEOTIDE SEQUENCE [LARGE SCALE GENOMIC DNA]</scope>
    <source>
        <strain evidence="2">DMR45628</strain>
    </source>
</reference>
<accession>A0AAW1LCK8</accession>